<keyword evidence="1" id="KW-0175">Coiled coil</keyword>
<proteinExistence type="predicted"/>
<dbReference type="AlphaFoldDB" id="T1CXI2"/>
<dbReference type="Gene3D" id="1.10.287.370">
    <property type="match status" value="1"/>
</dbReference>
<dbReference type="NCBIfam" id="TIGR00293">
    <property type="entry name" value="prefoldin subunit alpha"/>
    <property type="match status" value="1"/>
</dbReference>
<dbReference type="CDD" id="cd23160">
    <property type="entry name" value="Prefoldin_alpha_GimC"/>
    <property type="match status" value="1"/>
</dbReference>
<evidence type="ECO:0000313" key="2">
    <source>
        <dbReference type="EMBL" id="EQD73979.1"/>
    </source>
</evidence>
<reference evidence="2" key="2">
    <citation type="journal article" date="2014" name="ISME J.">
        <title>Microbial stratification in low pH oxic and suboxic macroscopic growths along an acid mine drainage.</title>
        <authorList>
            <person name="Mendez-Garcia C."/>
            <person name="Mesa V."/>
            <person name="Sprenger R.R."/>
            <person name="Richter M."/>
            <person name="Diez M.S."/>
            <person name="Solano J."/>
            <person name="Bargiela R."/>
            <person name="Golyshina O.V."/>
            <person name="Manteca A."/>
            <person name="Ramos J.L."/>
            <person name="Gallego J.R."/>
            <person name="Llorente I."/>
            <person name="Martins Dos Santos V.A."/>
            <person name="Jensen O.N."/>
            <person name="Pelaez A.I."/>
            <person name="Sanchez J."/>
            <person name="Ferrer M."/>
        </authorList>
    </citation>
    <scope>NUCLEOTIDE SEQUENCE</scope>
</reference>
<comment type="caution">
    <text evidence="2">The sequence shown here is derived from an EMBL/GenBank/DDBJ whole genome shotgun (WGS) entry which is preliminary data.</text>
</comment>
<feature type="coiled-coil region" evidence="1">
    <location>
        <begin position="10"/>
        <end position="40"/>
    </location>
</feature>
<gene>
    <name evidence="2" type="ORF">B1B_02931</name>
</gene>
<reference evidence="2" key="1">
    <citation type="submission" date="2013-08" db="EMBL/GenBank/DDBJ databases">
        <authorList>
            <person name="Mendez C."/>
            <person name="Richter M."/>
            <person name="Ferrer M."/>
            <person name="Sanchez J."/>
        </authorList>
    </citation>
    <scope>NUCLEOTIDE SEQUENCE</scope>
</reference>
<feature type="non-terminal residue" evidence="2">
    <location>
        <position position="122"/>
    </location>
</feature>
<evidence type="ECO:0000256" key="1">
    <source>
        <dbReference type="SAM" id="Coils"/>
    </source>
</evidence>
<dbReference type="EMBL" id="AUZY01001765">
    <property type="protein sequence ID" value="EQD73979.1"/>
    <property type="molecule type" value="Genomic_DNA"/>
</dbReference>
<dbReference type="InterPro" id="IPR004127">
    <property type="entry name" value="Prefoldin_subunit_alpha"/>
</dbReference>
<accession>T1CXI2</accession>
<organism evidence="2">
    <name type="scientific">mine drainage metagenome</name>
    <dbReference type="NCBI Taxonomy" id="410659"/>
    <lineage>
        <taxon>unclassified sequences</taxon>
        <taxon>metagenomes</taxon>
        <taxon>ecological metagenomes</taxon>
    </lineage>
</organism>
<sequence length="122" mass="13792">MSSPTPSSPEERIQEEMARLEAYRNQLNAMLQQHQMLQSSRIDHERAQRSLDGIERAEDGRELLIPLGGETYVRGTVQRRTPILIGIGSGVTVELPREQVVETLAQRITRIDSATRELEGQI</sequence>
<dbReference type="InterPro" id="IPR009053">
    <property type="entry name" value="Prefoldin"/>
</dbReference>
<protein>
    <submittedName>
        <fullName evidence="2">Prefoldin subunit alpha</fullName>
    </submittedName>
</protein>
<dbReference type="SUPFAM" id="SSF46579">
    <property type="entry name" value="Prefoldin"/>
    <property type="match status" value="1"/>
</dbReference>
<name>T1CXI2_9ZZZZ</name>
<dbReference type="Pfam" id="PF02996">
    <property type="entry name" value="Prefoldin"/>
    <property type="match status" value="1"/>
</dbReference>